<evidence type="ECO:0000256" key="3">
    <source>
        <dbReference type="ARBA" id="ARBA00023002"/>
    </source>
</evidence>
<dbReference type="Proteomes" id="UP001244136">
    <property type="component" value="Chromosome"/>
</dbReference>
<keyword evidence="3" id="KW-0560">Oxidoreductase</keyword>
<comment type="similarity">
    <text evidence="5">Belongs to the NtaA/SnaA/DszA monooxygenase family.</text>
</comment>
<name>A0ABY8Q131_9ACTN</name>
<evidence type="ECO:0000259" key="6">
    <source>
        <dbReference type="Pfam" id="PF00296"/>
    </source>
</evidence>
<keyword evidence="8" id="KW-1185">Reference proteome</keyword>
<dbReference type="Pfam" id="PF00296">
    <property type="entry name" value="Bac_luciferase"/>
    <property type="match status" value="1"/>
</dbReference>
<evidence type="ECO:0000313" key="8">
    <source>
        <dbReference type="Proteomes" id="UP001244136"/>
    </source>
</evidence>
<dbReference type="PIRSF" id="PIRSF000337">
    <property type="entry name" value="NTA_MOA"/>
    <property type="match status" value="1"/>
</dbReference>
<dbReference type="EMBL" id="CP123967">
    <property type="protein sequence ID" value="WGT48439.1"/>
    <property type="molecule type" value="Genomic_DNA"/>
</dbReference>
<feature type="domain" description="Luciferase-like" evidence="6">
    <location>
        <begin position="29"/>
        <end position="284"/>
    </location>
</feature>
<dbReference type="Gene3D" id="3.20.20.30">
    <property type="entry name" value="Luciferase-like domain"/>
    <property type="match status" value="1"/>
</dbReference>
<protein>
    <submittedName>
        <fullName evidence="7">LLM class flavin-dependent oxidoreductase</fullName>
    </submittedName>
</protein>
<dbReference type="InterPro" id="IPR051260">
    <property type="entry name" value="Diverse_substr_monoxygenases"/>
</dbReference>
<dbReference type="PANTHER" id="PTHR30011">
    <property type="entry name" value="ALKANESULFONATE MONOOXYGENASE-RELATED"/>
    <property type="match status" value="1"/>
</dbReference>
<evidence type="ECO:0000256" key="1">
    <source>
        <dbReference type="ARBA" id="ARBA00022630"/>
    </source>
</evidence>
<evidence type="ECO:0000256" key="4">
    <source>
        <dbReference type="ARBA" id="ARBA00023033"/>
    </source>
</evidence>
<evidence type="ECO:0000256" key="2">
    <source>
        <dbReference type="ARBA" id="ARBA00022643"/>
    </source>
</evidence>
<evidence type="ECO:0000313" key="7">
    <source>
        <dbReference type="EMBL" id="WGT48439.1"/>
    </source>
</evidence>
<dbReference type="InterPro" id="IPR036661">
    <property type="entry name" value="Luciferase-like_sf"/>
</dbReference>
<keyword evidence="1" id="KW-0285">Flavoprotein</keyword>
<dbReference type="InterPro" id="IPR011251">
    <property type="entry name" value="Luciferase-like_dom"/>
</dbReference>
<sequence>MRRLKIGLCLSPSWLRGDTWRRPDSRVEELFTADFHVDVTRLAEAAHLDFVFKPDALLLDPRALEEGPGLSSLEPLVLMGLLAAHTRHIGLIASVSAAYAQPYTVARQLQSLDLVSGGRAGWNVMASLGGADNYGNVRRPQDPQANASDFIEVVESLRQSFPADALRMDRATGQFADVRRIRRVSQIGRYASAGPLTTPARDERRLPLLHAGAAPGAEGFAARHAAAVFVMQPDAETGLAQVRGLDDAADSLGRPRRPLVLPGLSVCLADTREAAQALAGRADLVPRAGKARHWSIVGTVADAVNAIVERARSGAIDGLIALPAGSWQSLELFTTQVVPALAAVGLFREDYSGSTLAEHLAEY</sequence>
<proteinExistence type="inferred from homology"/>
<evidence type="ECO:0000256" key="5">
    <source>
        <dbReference type="ARBA" id="ARBA00033748"/>
    </source>
</evidence>
<keyword evidence="2" id="KW-0288">FMN</keyword>
<dbReference type="InterPro" id="IPR016215">
    <property type="entry name" value="NTA_MOA"/>
</dbReference>
<dbReference type="SUPFAM" id="SSF51679">
    <property type="entry name" value="Bacterial luciferase-like"/>
    <property type="match status" value="1"/>
</dbReference>
<accession>A0ABY8Q131</accession>
<keyword evidence="4" id="KW-0503">Monooxygenase</keyword>
<reference evidence="7 8" key="1">
    <citation type="journal article" date="2008" name="Int. J. Syst. Evol. Microbiol.">
        <title>Tessaracoccus flavescens sp. nov., isolated from marine sediment.</title>
        <authorList>
            <person name="Lee D.W."/>
            <person name="Lee S.D."/>
        </authorList>
    </citation>
    <scope>NUCLEOTIDE SEQUENCE [LARGE SCALE GENOMIC DNA]</scope>
    <source>
        <strain evidence="7 8">T21</strain>
    </source>
</reference>
<dbReference type="PANTHER" id="PTHR30011:SF16">
    <property type="entry name" value="C2H2 FINGER DOMAIN TRANSCRIPTION FACTOR (EUROFUNG)-RELATED"/>
    <property type="match status" value="1"/>
</dbReference>
<gene>
    <name evidence="7" type="ORF">QH948_06780</name>
</gene>
<organism evidence="7 8">
    <name type="scientific">Tessaracoccus lacteus</name>
    <dbReference type="NCBI Taxonomy" id="3041766"/>
    <lineage>
        <taxon>Bacteria</taxon>
        <taxon>Bacillati</taxon>
        <taxon>Actinomycetota</taxon>
        <taxon>Actinomycetes</taxon>
        <taxon>Propionibacteriales</taxon>
        <taxon>Propionibacteriaceae</taxon>
        <taxon>Tessaracoccus</taxon>
    </lineage>
</organism>
<dbReference type="RefSeq" id="WP_281146068.1">
    <property type="nucleotide sequence ID" value="NZ_CP123967.1"/>
</dbReference>